<evidence type="ECO:0000256" key="1">
    <source>
        <dbReference type="ARBA" id="ARBA00004123"/>
    </source>
</evidence>
<evidence type="ECO:0000313" key="8">
    <source>
        <dbReference type="Proteomes" id="UP000079169"/>
    </source>
</evidence>
<evidence type="ECO:0000256" key="6">
    <source>
        <dbReference type="RuleBase" id="RU367161"/>
    </source>
</evidence>
<comment type="subunit">
    <text evidence="6">Component of the GINS complex.</text>
</comment>
<protein>
    <recommendedName>
        <fullName evidence="6">DNA replication complex GINS protein PSF3</fullName>
    </recommendedName>
</protein>
<evidence type="ECO:0000256" key="4">
    <source>
        <dbReference type="ARBA" id="ARBA00023242"/>
    </source>
</evidence>
<evidence type="ECO:0000313" key="9">
    <source>
        <dbReference type="RefSeq" id="XP_026679246.1"/>
    </source>
</evidence>
<dbReference type="Proteomes" id="UP000079169">
    <property type="component" value="Unplaced"/>
</dbReference>
<sequence length="122" mass="14035">MPTPLEDILHADASLVDLTKHSKYFYKFGKLIINIPLRESPEIQILLQQTFKDRFRKIFDLAQHLVSDFHGNPKLDKLELEILDRARKSQAALDAWLCYGASCITTADMVVNHKKRKLADIS</sequence>
<dbReference type="STRING" id="121845.A0A3Q0ISJ6"/>
<dbReference type="InterPro" id="IPR036224">
    <property type="entry name" value="GINS_bundle-like_dom_sf"/>
</dbReference>
<evidence type="ECO:0000256" key="3">
    <source>
        <dbReference type="ARBA" id="ARBA00022705"/>
    </source>
</evidence>
<keyword evidence="8" id="KW-1185">Reference proteome</keyword>
<dbReference type="Pfam" id="PF05916">
    <property type="entry name" value="Sld5"/>
    <property type="match status" value="1"/>
</dbReference>
<keyword evidence="4 6" id="KW-0539">Nucleus</keyword>
<dbReference type="RefSeq" id="XP_026679246.1">
    <property type="nucleotide sequence ID" value="XM_026823445.1"/>
</dbReference>
<feature type="domain" description="GINS subunit" evidence="7">
    <location>
        <begin position="9"/>
        <end position="97"/>
    </location>
</feature>
<evidence type="ECO:0000259" key="7">
    <source>
        <dbReference type="Pfam" id="PF05916"/>
    </source>
</evidence>
<dbReference type="Gene3D" id="1.20.58.2050">
    <property type="match status" value="1"/>
</dbReference>
<name>A0A3Q0ISJ6_DIACI</name>
<dbReference type="SUPFAM" id="SSF158573">
    <property type="entry name" value="GINS helical bundle-like"/>
    <property type="match status" value="1"/>
</dbReference>
<dbReference type="InterPro" id="IPR010492">
    <property type="entry name" value="GINS_Psf3"/>
</dbReference>
<dbReference type="GeneID" id="113467331"/>
<dbReference type="PANTHER" id="PTHR22768:SF0">
    <property type="entry name" value="DNA REPLICATION COMPLEX GINS PROTEIN PSF3"/>
    <property type="match status" value="1"/>
</dbReference>
<comment type="function">
    <text evidence="5">Required for correct functioning of the GINS complex, a complex that plays an essential role in the initiation of DNA replication, and progression of DNA replication forks. GINS complex is a core component of CDC45-MCM-GINS (CMG) helicase, the molecular machine that unwinds template DNA during replication, and around which the replisome is built.</text>
</comment>
<dbReference type="CDD" id="cd11713">
    <property type="entry name" value="GINS_A_psf3"/>
    <property type="match status" value="1"/>
</dbReference>
<dbReference type="InterPro" id="IPR038437">
    <property type="entry name" value="GINS_Psf3_sf"/>
</dbReference>
<dbReference type="AlphaFoldDB" id="A0A3Q0ISJ6"/>
<comment type="function">
    <text evidence="6">The GINS complex plays an essential role in the initiation of DNA replication.</text>
</comment>
<evidence type="ECO:0000256" key="5">
    <source>
        <dbReference type="ARBA" id="ARBA00045258"/>
    </source>
</evidence>
<gene>
    <name evidence="9" type="primary">LOC113467331</name>
</gene>
<dbReference type="GO" id="GO:0000811">
    <property type="term" value="C:GINS complex"/>
    <property type="evidence" value="ECO:0007669"/>
    <property type="project" value="UniProtKB-UniRule"/>
</dbReference>
<keyword evidence="3 6" id="KW-0235">DNA replication</keyword>
<proteinExistence type="inferred from homology"/>
<evidence type="ECO:0000256" key="2">
    <source>
        <dbReference type="ARBA" id="ARBA00006343"/>
    </source>
</evidence>
<dbReference type="GO" id="GO:1902975">
    <property type="term" value="P:mitotic DNA replication initiation"/>
    <property type="evidence" value="ECO:0007669"/>
    <property type="project" value="TreeGrafter"/>
</dbReference>
<dbReference type="PANTHER" id="PTHR22768">
    <property type="entry name" value="DNA REPLICATION COMPLEX GINS PROTEIN PSF3"/>
    <property type="match status" value="1"/>
</dbReference>
<accession>A0A3Q0ISJ6</accession>
<comment type="similarity">
    <text evidence="2 6">Belongs to the GINS3/PSF3 family.</text>
</comment>
<reference evidence="9" key="1">
    <citation type="submission" date="2025-08" db="UniProtKB">
        <authorList>
            <consortium name="RefSeq"/>
        </authorList>
    </citation>
    <scope>IDENTIFICATION</scope>
</reference>
<comment type="subcellular location">
    <subcellularLocation>
        <location evidence="1 6">Nucleus</location>
    </subcellularLocation>
</comment>
<dbReference type="KEGG" id="dci:113467331"/>
<dbReference type="PaxDb" id="121845-A0A3Q0ISJ6"/>
<organism evidence="8 9">
    <name type="scientific">Diaphorina citri</name>
    <name type="common">Asian citrus psyllid</name>
    <dbReference type="NCBI Taxonomy" id="121845"/>
    <lineage>
        <taxon>Eukaryota</taxon>
        <taxon>Metazoa</taxon>
        <taxon>Ecdysozoa</taxon>
        <taxon>Arthropoda</taxon>
        <taxon>Hexapoda</taxon>
        <taxon>Insecta</taxon>
        <taxon>Pterygota</taxon>
        <taxon>Neoptera</taxon>
        <taxon>Paraneoptera</taxon>
        <taxon>Hemiptera</taxon>
        <taxon>Sternorrhyncha</taxon>
        <taxon>Psylloidea</taxon>
        <taxon>Psyllidae</taxon>
        <taxon>Diaphorininae</taxon>
        <taxon>Diaphorina</taxon>
    </lineage>
</organism>
<dbReference type="InterPro" id="IPR021151">
    <property type="entry name" value="GINS_A"/>
</dbReference>